<evidence type="ECO:0000256" key="9">
    <source>
        <dbReference type="ARBA" id="ARBA00022842"/>
    </source>
</evidence>
<evidence type="ECO:0000256" key="2">
    <source>
        <dbReference type="ARBA" id="ARBA00007599"/>
    </source>
</evidence>
<dbReference type="InterPro" id="IPR003442">
    <property type="entry name" value="T6A_TsaE"/>
</dbReference>
<proteinExistence type="inferred from homology"/>
<dbReference type="GO" id="GO:0005524">
    <property type="term" value="F:ATP binding"/>
    <property type="evidence" value="ECO:0007669"/>
    <property type="project" value="UniProtKB-KW"/>
</dbReference>
<dbReference type="PANTHER" id="PTHR33540:SF2">
    <property type="entry name" value="TRNA THREONYLCARBAMOYLADENOSINE BIOSYNTHESIS PROTEIN TSAE"/>
    <property type="match status" value="1"/>
</dbReference>
<keyword evidence="9" id="KW-0460">Magnesium</keyword>
<dbReference type="Pfam" id="PF02367">
    <property type="entry name" value="TsaE"/>
    <property type="match status" value="1"/>
</dbReference>
<reference evidence="11 12" key="1">
    <citation type="submission" date="2016-09" db="EMBL/GenBank/DDBJ databases">
        <title>Genome-resolved meta-omics ties microbial dynamics to process performance in biotechnology for thiocyanate degradation.</title>
        <authorList>
            <person name="Kantor R.S."/>
            <person name="Huddy R.J."/>
            <person name="Iyer R."/>
            <person name="Thomas B.C."/>
            <person name="Brown C.T."/>
            <person name="Anantharaman K."/>
            <person name="Tringe S."/>
            <person name="Hettich R.L."/>
            <person name="Harrison S.T."/>
            <person name="Banfield J.F."/>
        </authorList>
    </citation>
    <scope>NUCLEOTIDE SEQUENCE [LARGE SCALE GENOMIC DNA]</scope>
    <source>
        <strain evidence="11">59-99</strain>
    </source>
</reference>
<accession>A0A1M3L6H7</accession>
<dbReference type="SUPFAM" id="SSF52540">
    <property type="entry name" value="P-loop containing nucleoside triphosphate hydrolases"/>
    <property type="match status" value="1"/>
</dbReference>
<dbReference type="GO" id="GO:0002949">
    <property type="term" value="P:tRNA threonylcarbamoyladenosine modification"/>
    <property type="evidence" value="ECO:0007669"/>
    <property type="project" value="InterPro"/>
</dbReference>
<dbReference type="NCBIfam" id="TIGR00150">
    <property type="entry name" value="T6A_YjeE"/>
    <property type="match status" value="1"/>
</dbReference>
<comment type="similarity">
    <text evidence="2">Belongs to the TsaE family.</text>
</comment>
<evidence type="ECO:0000256" key="5">
    <source>
        <dbReference type="ARBA" id="ARBA00022694"/>
    </source>
</evidence>
<dbReference type="GO" id="GO:0046872">
    <property type="term" value="F:metal ion binding"/>
    <property type="evidence" value="ECO:0007669"/>
    <property type="project" value="UniProtKB-KW"/>
</dbReference>
<evidence type="ECO:0000256" key="4">
    <source>
        <dbReference type="ARBA" id="ARBA00022490"/>
    </source>
</evidence>
<dbReference type="AlphaFoldDB" id="A0A1M3L6H7"/>
<evidence type="ECO:0000256" key="3">
    <source>
        <dbReference type="ARBA" id="ARBA00019010"/>
    </source>
</evidence>
<dbReference type="PANTHER" id="PTHR33540">
    <property type="entry name" value="TRNA THREONYLCARBAMOYLADENOSINE BIOSYNTHESIS PROTEIN TSAE"/>
    <property type="match status" value="1"/>
</dbReference>
<keyword evidence="4" id="KW-0963">Cytoplasm</keyword>
<keyword evidence="5" id="KW-0819">tRNA processing</keyword>
<keyword evidence="8" id="KW-0067">ATP-binding</keyword>
<protein>
    <recommendedName>
        <fullName evidence="3">tRNA threonylcarbamoyladenosine biosynthesis protein TsaE</fullName>
    </recommendedName>
    <alternativeName>
        <fullName evidence="10">t(6)A37 threonylcarbamoyladenosine biosynthesis protein TsaE</fullName>
    </alternativeName>
</protein>
<keyword evidence="7" id="KW-0547">Nucleotide-binding</keyword>
<evidence type="ECO:0000256" key="8">
    <source>
        <dbReference type="ARBA" id="ARBA00022840"/>
    </source>
</evidence>
<keyword evidence="11" id="KW-0808">Transferase</keyword>
<dbReference type="EMBL" id="MKVH01000002">
    <property type="protein sequence ID" value="OJX61166.1"/>
    <property type="molecule type" value="Genomic_DNA"/>
</dbReference>
<comment type="subcellular location">
    <subcellularLocation>
        <location evidence="1">Cytoplasm</location>
    </subcellularLocation>
</comment>
<organism evidence="11 12">
    <name type="scientific">Candidatus Kapaibacterium thiocyanatum</name>
    <dbReference type="NCBI Taxonomy" id="1895771"/>
    <lineage>
        <taxon>Bacteria</taxon>
        <taxon>Pseudomonadati</taxon>
        <taxon>Candidatus Kapaibacteriota</taxon>
        <taxon>Candidatus Kapaibacteriia</taxon>
        <taxon>Candidatus Kapaibacteriales</taxon>
        <taxon>Candidatus Kapaibacteriaceae</taxon>
        <taxon>Candidatus Kapaibacterium</taxon>
    </lineage>
</organism>
<dbReference type="GO" id="GO:0005737">
    <property type="term" value="C:cytoplasm"/>
    <property type="evidence" value="ECO:0007669"/>
    <property type="project" value="UniProtKB-SubCell"/>
</dbReference>
<evidence type="ECO:0000256" key="10">
    <source>
        <dbReference type="ARBA" id="ARBA00032441"/>
    </source>
</evidence>
<dbReference type="Gene3D" id="3.40.50.300">
    <property type="entry name" value="P-loop containing nucleotide triphosphate hydrolases"/>
    <property type="match status" value="1"/>
</dbReference>
<dbReference type="InterPro" id="IPR027417">
    <property type="entry name" value="P-loop_NTPase"/>
</dbReference>
<evidence type="ECO:0000256" key="6">
    <source>
        <dbReference type="ARBA" id="ARBA00022723"/>
    </source>
</evidence>
<evidence type="ECO:0000256" key="1">
    <source>
        <dbReference type="ARBA" id="ARBA00004496"/>
    </source>
</evidence>
<dbReference type="GO" id="GO:0016740">
    <property type="term" value="F:transferase activity"/>
    <property type="evidence" value="ECO:0007669"/>
    <property type="project" value="UniProtKB-KW"/>
</dbReference>
<evidence type="ECO:0000256" key="7">
    <source>
        <dbReference type="ARBA" id="ARBA00022741"/>
    </source>
</evidence>
<sequence>MEPELLRSSSEEETIVIGGDFAQRLRIGDVVALYGDLGAGKTEFVKGICTFFAVEDIVTSPTFTIINQYAGTTPDGVPVKIYHVDLYRIETPEELAEVGFDDCVFAHDAIKLVEWSEKAEHLLPRAHYTVRITADPDDDNIRLIDIRYQSVPVGIERL</sequence>
<comment type="caution">
    <text evidence="11">The sequence shown here is derived from an EMBL/GenBank/DDBJ whole genome shotgun (WGS) entry which is preliminary data.</text>
</comment>
<dbReference type="Proteomes" id="UP000184233">
    <property type="component" value="Unassembled WGS sequence"/>
</dbReference>
<evidence type="ECO:0000313" key="12">
    <source>
        <dbReference type="Proteomes" id="UP000184233"/>
    </source>
</evidence>
<name>A0A1M3L6H7_9BACT</name>
<evidence type="ECO:0000313" key="11">
    <source>
        <dbReference type="EMBL" id="OJX61166.1"/>
    </source>
</evidence>
<gene>
    <name evidence="11" type="ORF">BGO89_00815</name>
</gene>
<keyword evidence="6" id="KW-0479">Metal-binding</keyword>
<dbReference type="STRING" id="1895771.BGO89_00815"/>